<evidence type="ECO:0000256" key="5">
    <source>
        <dbReference type="ARBA" id="ARBA00022490"/>
    </source>
</evidence>
<dbReference type="InterPro" id="IPR046886">
    <property type="entry name" value="RsmE_MTase_dom"/>
</dbReference>
<keyword evidence="8 12" id="KW-0808">Transferase</keyword>
<keyword evidence="9 12" id="KW-0949">S-adenosyl-L-methionine</keyword>
<dbReference type="Gene3D" id="3.40.1280.10">
    <property type="match status" value="1"/>
</dbReference>
<dbReference type="InterPro" id="IPR029026">
    <property type="entry name" value="tRNA_m1G_MTases_N"/>
</dbReference>
<organism evidence="15 16">
    <name type="scientific">Companilactobacillus bobalius DSM 19674</name>
    <dbReference type="NCBI Taxonomy" id="1423788"/>
    <lineage>
        <taxon>Bacteria</taxon>
        <taxon>Bacillati</taxon>
        <taxon>Bacillota</taxon>
        <taxon>Bacilli</taxon>
        <taxon>Lactobacillales</taxon>
        <taxon>Lactobacillaceae</taxon>
        <taxon>Companilactobacillus</taxon>
        <taxon>Companilactobacillus bobalius</taxon>
    </lineage>
</organism>
<dbReference type="GO" id="GO:0070475">
    <property type="term" value="P:rRNA base methylation"/>
    <property type="evidence" value="ECO:0007669"/>
    <property type="project" value="TreeGrafter"/>
</dbReference>
<dbReference type="EC" id="2.1.1.193" evidence="3 12"/>
<evidence type="ECO:0000313" key="15">
    <source>
        <dbReference type="EMBL" id="KRK83245.1"/>
    </source>
</evidence>
<evidence type="ECO:0000256" key="9">
    <source>
        <dbReference type="ARBA" id="ARBA00022691"/>
    </source>
</evidence>
<evidence type="ECO:0000256" key="4">
    <source>
        <dbReference type="ARBA" id="ARBA00013673"/>
    </source>
</evidence>
<dbReference type="OrthoDB" id="9815641at2"/>
<dbReference type="PIRSF" id="PIRSF015601">
    <property type="entry name" value="MTase_slr0722"/>
    <property type="match status" value="1"/>
</dbReference>
<dbReference type="PANTHER" id="PTHR30027">
    <property type="entry name" value="RIBOSOMAL RNA SMALL SUBUNIT METHYLTRANSFERASE E"/>
    <property type="match status" value="1"/>
</dbReference>
<dbReference type="Pfam" id="PF04452">
    <property type="entry name" value="Methyltrans_RNA"/>
    <property type="match status" value="1"/>
</dbReference>
<proteinExistence type="inferred from homology"/>
<dbReference type="InterPro" id="IPR046887">
    <property type="entry name" value="RsmE_PUA-like"/>
</dbReference>
<evidence type="ECO:0000256" key="6">
    <source>
        <dbReference type="ARBA" id="ARBA00022552"/>
    </source>
</evidence>
<dbReference type="GO" id="GO:0070042">
    <property type="term" value="F:rRNA (uridine-N3-)-methyltransferase activity"/>
    <property type="evidence" value="ECO:0007669"/>
    <property type="project" value="TreeGrafter"/>
</dbReference>
<dbReference type="CDD" id="cd18084">
    <property type="entry name" value="RsmE-like"/>
    <property type="match status" value="1"/>
</dbReference>
<dbReference type="EMBL" id="AZDY01000037">
    <property type="protein sequence ID" value="KRK83245.1"/>
    <property type="molecule type" value="Genomic_DNA"/>
</dbReference>
<dbReference type="PANTHER" id="PTHR30027:SF3">
    <property type="entry name" value="16S RRNA (URACIL(1498)-N(3))-METHYLTRANSFERASE"/>
    <property type="match status" value="1"/>
</dbReference>
<comment type="subcellular location">
    <subcellularLocation>
        <location evidence="1 12">Cytoplasm</location>
    </subcellularLocation>
</comment>
<keyword evidence="5 12" id="KW-0963">Cytoplasm</keyword>
<evidence type="ECO:0000256" key="10">
    <source>
        <dbReference type="ARBA" id="ARBA00025699"/>
    </source>
</evidence>
<dbReference type="SUPFAM" id="SSF88697">
    <property type="entry name" value="PUA domain-like"/>
    <property type="match status" value="1"/>
</dbReference>
<sequence length="249" mass="28482">MEQYFVKETIEEDKFVINDLESYKHIVKVLRHKVGDVVYLVDNTESLFKATVTEIDNDNSNLTVAIEKDNRSTTELPIGVTIACSLSKKDKVEWITQKATELGAKKIIFFNSKYSIMHWKNNVVEKKLVRLQEIAKNAAQQSKRRIIPEVVYLDKLDKLVDMKEDTNLIAYEESAKKGEISLLAQTLQKEPKSIMCTFGPEGGFAPDEVDFLNQQEFLSVGLGPRIMRAETAPMYFLSVLSYKYELTVK</sequence>
<comment type="catalytic activity">
    <reaction evidence="11 12">
        <text>uridine(1498) in 16S rRNA + S-adenosyl-L-methionine = N(3)-methyluridine(1498) in 16S rRNA + S-adenosyl-L-homocysteine + H(+)</text>
        <dbReference type="Rhea" id="RHEA:42920"/>
        <dbReference type="Rhea" id="RHEA-COMP:10283"/>
        <dbReference type="Rhea" id="RHEA-COMP:10284"/>
        <dbReference type="ChEBI" id="CHEBI:15378"/>
        <dbReference type="ChEBI" id="CHEBI:57856"/>
        <dbReference type="ChEBI" id="CHEBI:59789"/>
        <dbReference type="ChEBI" id="CHEBI:65315"/>
        <dbReference type="ChEBI" id="CHEBI:74502"/>
        <dbReference type="EC" id="2.1.1.193"/>
    </reaction>
</comment>
<evidence type="ECO:0000313" key="16">
    <source>
        <dbReference type="Proteomes" id="UP000051515"/>
    </source>
</evidence>
<accession>A0A0R1KIA2</accession>
<dbReference type="STRING" id="1423788.FC78_GL002054"/>
<dbReference type="InterPro" id="IPR029028">
    <property type="entry name" value="Alpha/beta_knot_MTases"/>
</dbReference>
<dbReference type="RefSeq" id="WP_056952672.1">
    <property type="nucleotide sequence ID" value="NZ_AZDY01000037.1"/>
</dbReference>
<dbReference type="InterPro" id="IPR006700">
    <property type="entry name" value="RsmE"/>
</dbReference>
<dbReference type="PATRIC" id="fig|1423788.3.peg.2119"/>
<evidence type="ECO:0000259" key="14">
    <source>
        <dbReference type="Pfam" id="PF20260"/>
    </source>
</evidence>
<evidence type="ECO:0000256" key="7">
    <source>
        <dbReference type="ARBA" id="ARBA00022603"/>
    </source>
</evidence>
<gene>
    <name evidence="15" type="ORF">FC78_GL002054</name>
</gene>
<dbReference type="AlphaFoldDB" id="A0A0R1KIA2"/>
<dbReference type="GO" id="GO:0005737">
    <property type="term" value="C:cytoplasm"/>
    <property type="evidence" value="ECO:0007669"/>
    <property type="project" value="UniProtKB-SubCell"/>
</dbReference>
<evidence type="ECO:0000256" key="3">
    <source>
        <dbReference type="ARBA" id="ARBA00012328"/>
    </source>
</evidence>
<name>A0A0R1KIA2_9LACO</name>
<comment type="function">
    <text evidence="10 12">Specifically methylates the N3 position of the uracil ring of uridine 1498 (m3U1498) in 16S rRNA. Acts on the fully assembled 30S ribosomal subunit.</text>
</comment>
<dbReference type="SUPFAM" id="SSF75217">
    <property type="entry name" value="alpha/beta knot"/>
    <property type="match status" value="1"/>
</dbReference>
<evidence type="ECO:0000259" key="13">
    <source>
        <dbReference type="Pfam" id="PF04452"/>
    </source>
</evidence>
<feature type="domain" description="Ribosomal RNA small subunit methyltransferase E PUA-like" evidence="14">
    <location>
        <begin position="17"/>
        <end position="59"/>
    </location>
</feature>
<evidence type="ECO:0000256" key="12">
    <source>
        <dbReference type="PIRNR" id="PIRNR015601"/>
    </source>
</evidence>
<dbReference type="InterPro" id="IPR015947">
    <property type="entry name" value="PUA-like_sf"/>
</dbReference>
<evidence type="ECO:0000256" key="11">
    <source>
        <dbReference type="ARBA" id="ARBA00047944"/>
    </source>
</evidence>
<evidence type="ECO:0000256" key="8">
    <source>
        <dbReference type="ARBA" id="ARBA00022679"/>
    </source>
</evidence>
<dbReference type="Pfam" id="PF20260">
    <property type="entry name" value="PUA_4"/>
    <property type="match status" value="1"/>
</dbReference>
<keyword evidence="7 12" id="KW-0489">Methyltransferase</keyword>
<keyword evidence="16" id="KW-1185">Reference proteome</keyword>
<comment type="caution">
    <text evidence="15">The sequence shown here is derived from an EMBL/GenBank/DDBJ whole genome shotgun (WGS) entry which is preliminary data.</text>
</comment>
<feature type="domain" description="Ribosomal RNA small subunit methyltransferase E methyltransferase" evidence="13">
    <location>
        <begin position="75"/>
        <end position="240"/>
    </location>
</feature>
<dbReference type="NCBIfam" id="TIGR00046">
    <property type="entry name" value="RsmE family RNA methyltransferase"/>
    <property type="match status" value="1"/>
</dbReference>
<protein>
    <recommendedName>
        <fullName evidence="4 12">Ribosomal RNA small subunit methyltransferase E</fullName>
        <ecNumber evidence="3 12">2.1.1.193</ecNumber>
    </recommendedName>
</protein>
<comment type="similarity">
    <text evidence="2 12">Belongs to the RNA methyltransferase RsmE family.</text>
</comment>
<evidence type="ECO:0000256" key="1">
    <source>
        <dbReference type="ARBA" id="ARBA00004496"/>
    </source>
</evidence>
<reference evidence="15 16" key="1">
    <citation type="journal article" date="2015" name="Genome Announc.">
        <title>Expanding the biotechnology potential of lactobacilli through comparative genomics of 213 strains and associated genera.</title>
        <authorList>
            <person name="Sun Z."/>
            <person name="Harris H.M."/>
            <person name="McCann A."/>
            <person name="Guo C."/>
            <person name="Argimon S."/>
            <person name="Zhang W."/>
            <person name="Yang X."/>
            <person name="Jeffery I.B."/>
            <person name="Cooney J.C."/>
            <person name="Kagawa T.F."/>
            <person name="Liu W."/>
            <person name="Song Y."/>
            <person name="Salvetti E."/>
            <person name="Wrobel A."/>
            <person name="Rasinkangas P."/>
            <person name="Parkhill J."/>
            <person name="Rea M.C."/>
            <person name="O'Sullivan O."/>
            <person name="Ritari J."/>
            <person name="Douillard F.P."/>
            <person name="Paul Ross R."/>
            <person name="Yang R."/>
            <person name="Briner A.E."/>
            <person name="Felis G.E."/>
            <person name="de Vos W.M."/>
            <person name="Barrangou R."/>
            <person name="Klaenhammer T.R."/>
            <person name="Caufield P.W."/>
            <person name="Cui Y."/>
            <person name="Zhang H."/>
            <person name="O'Toole P.W."/>
        </authorList>
    </citation>
    <scope>NUCLEOTIDE SEQUENCE [LARGE SCALE GENOMIC DNA]</scope>
    <source>
        <strain evidence="15 16">DSM 19674</strain>
    </source>
</reference>
<evidence type="ECO:0000256" key="2">
    <source>
        <dbReference type="ARBA" id="ARBA00005528"/>
    </source>
</evidence>
<keyword evidence="6 12" id="KW-0698">rRNA processing</keyword>
<dbReference type="Proteomes" id="UP000051515">
    <property type="component" value="Unassembled WGS sequence"/>
</dbReference>